<dbReference type="SUPFAM" id="SSF53784">
    <property type="entry name" value="Phosphofructokinase"/>
    <property type="match status" value="1"/>
</dbReference>
<comment type="caution">
    <text evidence="6">Lacks conserved residue(s) required for the propagation of feature annotation.</text>
</comment>
<dbReference type="GO" id="GO:0047334">
    <property type="term" value="F:diphosphate-fructose-6-phosphate 1-phosphotransferase activity"/>
    <property type="evidence" value="ECO:0007669"/>
    <property type="project" value="UniProtKB-EC"/>
</dbReference>
<dbReference type="STRING" id="168384.SAMN05660368_00949"/>
<accession>C6LGN1</accession>
<comment type="activity regulation">
    <text evidence="6">Non-allosteric.</text>
</comment>
<keyword evidence="9" id="KW-1185">Reference proteome</keyword>
<comment type="pathway">
    <text evidence="6">Carbohydrate degradation; glycolysis; D-glyceraldehyde 3-phosphate and glycerone phosphate from D-glucose: step 3/4.</text>
</comment>
<evidence type="ECO:0000313" key="9">
    <source>
        <dbReference type="Proteomes" id="UP000005561"/>
    </source>
</evidence>
<dbReference type="Gene3D" id="3.40.50.450">
    <property type="match status" value="1"/>
</dbReference>
<feature type="active site" description="Proton acceptor" evidence="6">
    <location>
        <position position="145"/>
    </location>
</feature>
<gene>
    <name evidence="6" type="primary">pfp</name>
    <name evidence="8" type="ORF">BRYFOR_07791</name>
</gene>
<dbReference type="Gene3D" id="3.40.50.460">
    <property type="entry name" value="Phosphofructokinase domain"/>
    <property type="match status" value="1"/>
</dbReference>
<proteinExistence type="inferred from homology"/>
<dbReference type="InterPro" id="IPR035966">
    <property type="entry name" value="PKF_sf"/>
</dbReference>
<dbReference type="PIRSF" id="PIRSF036483">
    <property type="entry name" value="PFK_XF0274"/>
    <property type="match status" value="1"/>
</dbReference>
<keyword evidence="6" id="KW-0324">Glycolysis</keyword>
<keyword evidence="6" id="KW-0963">Cytoplasm</keyword>
<keyword evidence="5 6" id="KW-0460">Magnesium</keyword>
<evidence type="ECO:0000256" key="5">
    <source>
        <dbReference type="ARBA" id="ARBA00022842"/>
    </source>
</evidence>
<feature type="binding site" evidence="6">
    <location>
        <begin position="143"/>
        <end position="145"/>
    </location>
    <ligand>
        <name>substrate</name>
    </ligand>
</feature>
<sequence length="394" mass="42305">MEKREDGIMGMNILVAHGGGPTAVINTSLQGVVEAARASGRVDKIYAARFGAEGILKGDLMDLTEVPAEVIARLRHTPASAIGSCRRKLTQDDYPTVLETIKKFKIDAFFYNGGNDSMDTCNKVNELAVKEGLNLSVIGIPKTMDNDLEVTDHCPGFGSAARYAAISASELALDASGLPIHVVVLELMGRNAGWVTAAGAMARRLTRCGQLTYLPEVPVDMDRMLADIEAVYAKGNGLLVTVSEGVCGPDGKPLADTGIVDGFGHVVPGGTAQYISGQIMQKLGIKSRAEKPGLLGRCSIPYVSPVDSGEAYEVGRYALESALRGESGQMVAIEAVRRPQYRSRLFLTPLSGVANAEKRFPLEWIVDGNQIDDAFFDYAKPLMGEDFPQYAFLR</sequence>
<reference evidence="8" key="1">
    <citation type="submission" date="2009-07" db="EMBL/GenBank/DDBJ databases">
        <authorList>
            <person name="Weinstock G."/>
            <person name="Sodergren E."/>
            <person name="Clifton S."/>
            <person name="Fulton L."/>
            <person name="Fulton B."/>
            <person name="Courtney L."/>
            <person name="Fronick C."/>
            <person name="Harrison M."/>
            <person name="Strong C."/>
            <person name="Farmer C."/>
            <person name="Delahaunty K."/>
            <person name="Markovic C."/>
            <person name="Hall O."/>
            <person name="Minx P."/>
            <person name="Tomlinson C."/>
            <person name="Mitreva M."/>
            <person name="Nelson J."/>
            <person name="Hou S."/>
            <person name="Wollam A."/>
            <person name="Pepin K.H."/>
            <person name="Johnson M."/>
            <person name="Bhonagiri V."/>
            <person name="Nash W.E."/>
            <person name="Warren W."/>
            <person name="Chinwalla A."/>
            <person name="Mardis E.R."/>
            <person name="Wilson R.K."/>
        </authorList>
    </citation>
    <scope>NUCLEOTIDE SEQUENCE [LARGE SCALE GENOMIC DNA]</scope>
    <source>
        <strain evidence="8">DSM 14469</strain>
    </source>
</reference>
<feature type="site" description="Important for catalytic activity and substrate specificity; stabilizes the transition state when the phosphoryl donor is PPi; prevents ATP from binding by mimicking the alpha-phosphate group of ATP" evidence="6">
    <location>
        <position position="116"/>
    </location>
</feature>
<comment type="subcellular location">
    <subcellularLocation>
        <location evidence="6">Cytoplasm</location>
    </subcellularLocation>
</comment>
<evidence type="ECO:0000256" key="1">
    <source>
        <dbReference type="ARBA" id="ARBA00001946"/>
    </source>
</evidence>
<evidence type="ECO:0000256" key="2">
    <source>
        <dbReference type="ARBA" id="ARBA00022679"/>
    </source>
</evidence>
<keyword evidence="3 6" id="KW-0479">Metal-binding</keyword>
<evidence type="ECO:0000313" key="8">
    <source>
        <dbReference type="EMBL" id="EET60231.1"/>
    </source>
</evidence>
<evidence type="ECO:0000256" key="6">
    <source>
        <dbReference type="HAMAP-Rule" id="MF_01978"/>
    </source>
</evidence>
<dbReference type="GO" id="GO:0003872">
    <property type="term" value="F:6-phosphofructokinase activity"/>
    <property type="evidence" value="ECO:0007669"/>
    <property type="project" value="UniProtKB-UniRule"/>
</dbReference>
<dbReference type="HAMAP" id="MF_01978">
    <property type="entry name" value="Phosphofructokinase_II_B2"/>
    <property type="match status" value="1"/>
</dbReference>
<dbReference type="eggNOG" id="COG0205">
    <property type="taxonomic scope" value="Bacteria"/>
</dbReference>
<dbReference type="AlphaFoldDB" id="C6LGN1"/>
<feature type="binding site" evidence="6">
    <location>
        <begin position="188"/>
        <end position="190"/>
    </location>
    <ligand>
        <name>substrate</name>
    </ligand>
</feature>
<comment type="function">
    <text evidence="6">Catalyzes the phosphorylation of D-fructose 6-phosphate, the first committing step of glycolysis. Uses inorganic phosphate (PPi) as phosphoryl donor instead of ATP like common ATP-dependent phosphofructokinases (ATP-PFKs), which renders the reaction reversible, and can thus function both in glycolysis and gluconeogenesis. Consistently, PPi-PFK can replace the enzymes of both the forward (ATP-PFK) and reverse (fructose-bisphosphatase (FBPase)) reactions.</text>
</comment>
<protein>
    <recommendedName>
        <fullName evidence="6">Pyrophosphate--fructose 6-phosphate 1-phosphotransferase</fullName>
        <ecNumber evidence="6">2.7.1.90</ecNumber>
    </recommendedName>
    <alternativeName>
        <fullName evidence="6">6-phosphofructokinase, pyrophosphate dependent</fullName>
    </alternativeName>
    <alternativeName>
        <fullName evidence="6">PPi-dependent phosphofructokinase</fullName>
        <shortName evidence="6">PPi-PFK</shortName>
    </alternativeName>
    <alternativeName>
        <fullName evidence="6">Pyrophosphate-dependent 6-phosphofructose-1-kinase</fullName>
    </alternativeName>
</protein>
<name>C6LGN1_9FIRM</name>
<dbReference type="GO" id="GO:0006002">
    <property type="term" value="P:fructose 6-phosphate metabolic process"/>
    <property type="evidence" value="ECO:0007669"/>
    <property type="project" value="InterPro"/>
</dbReference>
<feature type="binding site" evidence="6">
    <location>
        <position position="115"/>
    </location>
    <ligand>
        <name>Mg(2+)</name>
        <dbReference type="ChEBI" id="CHEBI:18420"/>
        <note>catalytic</note>
    </ligand>
</feature>
<comment type="subunit">
    <text evidence="6">Homodimer.</text>
</comment>
<dbReference type="UniPathway" id="UPA00109">
    <property type="reaction ID" value="UER00182"/>
</dbReference>
<comment type="similarity">
    <text evidence="6">Belongs to the phosphofructokinase type A (PFKA) family. PPi-dependent PFK group II subfamily. Clade 'B2' sub-subfamily.</text>
</comment>
<dbReference type="EC" id="2.7.1.90" evidence="6"/>
<evidence type="ECO:0000256" key="3">
    <source>
        <dbReference type="ARBA" id="ARBA00022723"/>
    </source>
</evidence>
<keyword evidence="4 6" id="KW-0418">Kinase</keyword>
<keyword evidence="2 6" id="KW-0808">Transferase</keyword>
<dbReference type="InterPro" id="IPR011404">
    <property type="entry name" value="PPi-PFK"/>
</dbReference>
<feature type="domain" description="Phosphofructokinase" evidence="7">
    <location>
        <begin position="12"/>
        <end position="317"/>
    </location>
</feature>
<dbReference type="GO" id="GO:0005737">
    <property type="term" value="C:cytoplasm"/>
    <property type="evidence" value="ECO:0007669"/>
    <property type="project" value="UniProtKB-SubCell"/>
</dbReference>
<feature type="binding site" evidence="6">
    <location>
        <position position="20"/>
    </location>
    <ligand>
        <name>diphosphate</name>
        <dbReference type="ChEBI" id="CHEBI:33019"/>
    </ligand>
</feature>
<dbReference type="PANTHER" id="PTHR45770">
    <property type="entry name" value="ATP-DEPENDENT 6-PHOSPHOFRUCTOKINASE 1"/>
    <property type="match status" value="1"/>
</dbReference>
<comment type="caution">
    <text evidence="8">The sequence shown here is derived from an EMBL/GenBank/DDBJ whole genome shotgun (WGS) entry which is preliminary data.</text>
</comment>
<dbReference type="InterPro" id="IPR000023">
    <property type="entry name" value="Phosphofructokinase_dom"/>
</dbReference>
<dbReference type="InterPro" id="IPR050929">
    <property type="entry name" value="PFKA"/>
</dbReference>
<dbReference type="PRINTS" id="PR00476">
    <property type="entry name" value="PHFRCTKINASE"/>
</dbReference>
<evidence type="ECO:0000256" key="4">
    <source>
        <dbReference type="ARBA" id="ARBA00022777"/>
    </source>
</evidence>
<dbReference type="InterPro" id="IPR022953">
    <property type="entry name" value="ATP_PFK"/>
</dbReference>
<feature type="site" description="Important for catalytic activity; stabilizes the transition state when the phosphoryl donor is PPi" evidence="6">
    <location>
        <position position="142"/>
    </location>
</feature>
<organism evidence="8 9">
    <name type="scientific">Marvinbryantia formatexigens DSM 14469</name>
    <dbReference type="NCBI Taxonomy" id="478749"/>
    <lineage>
        <taxon>Bacteria</taxon>
        <taxon>Bacillati</taxon>
        <taxon>Bacillota</taxon>
        <taxon>Clostridia</taxon>
        <taxon>Lachnospirales</taxon>
        <taxon>Lachnospiraceae</taxon>
        <taxon>Marvinbryantia</taxon>
    </lineage>
</organism>
<dbReference type="EMBL" id="ACCL02000012">
    <property type="protein sequence ID" value="EET60231.1"/>
    <property type="molecule type" value="Genomic_DNA"/>
</dbReference>
<dbReference type="Pfam" id="PF00365">
    <property type="entry name" value="PFK"/>
    <property type="match status" value="1"/>
</dbReference>
<feature type="binding site" evidence="6">
    <location>
        <position position="244"/>
    </location>
    <ligand>
        <name>substrate</name>
    </ligand>
</feature>
<comment type="catalytic activity">
    <reaction evidence="6">
        <text>beta-D-fructose 6-phosphate + diphosphate = beta-D-fructose 1,6-bisphosphate + phosphate + H(+)</text>
        <dbReference type="Rhea" id="RHEA:13613"/>
        <dbReference type="ChEBI" id="CHEBI:15378"/>
        <dbReference type="ChEBI" id="CHEBI:32966"/>
        <dbReference type="ChEBI" id="CHEBI:33019"/>
        <dbReference type="ChEBI" id="CHEBI:43474"/>
        <dbReference type="ChEBI" id="CHEBI:57634"/>
        <dbReference type="EC" id="2.7.1.90"/>
    </reaction>
</comment>
<dbReference type="Proteomes" id="UP000005561">
    <property type="component" value="Unassembled WGS sequence"/>
</dbReference>
<dbReference type="GO" id="GO:0046872">
    <property type="term" value="F:metal ion binding"/>
    <property type="evidence" value="ECO:0007669"/>
    <property type="project" value="UniProtKB-KW"/>
</dbReference>
<evidence type="ECO:0000259" key="7">
    <source>
        <dbReference type="Pfam" id="PF00365"/>
    </source>
</evidence>
<comment type="cofactor">
    <cofactor evidence="1 6">
        <name>Mg(2+)</name>
        <dbReference type="ChEBI" id="CHEBI:18420"/>
    </cofactor>
</comment>
<dbReference type="NCBIfam" id="NF010675">
    <property type="entry name" value="PRK14072.1"/>
    <property type="match status" value="1"/>
</dbReference>